<dbReference type="OrthoDB" id="7656008at2"/>
<dbReference type="GO" id="GO:0007059">
    <property type="term" value="P:chromosome segregation"/>
    <property type="evidence" value="ECO:0007669"/>
    <property type="project" value="TreeGrafter"/>
</dbReference>
<dbReference type="InterPro" id="IPR036086">
    <property type="entry name" value="ParB/Sulfiredoxin_sf"/>
</dbReference>
<dbReference type="InterPro" id="IPR003115">
    <property type="entry name" value="ParB_N"/>
</dbReference>
<gene>
    <name evidence="3" type="ORF">FPZ52_13515</name>
</gene>
<keyword evidence="4" id="KW-1185">Reference proteome</keyword>
<dbReference type="KEGG" id="lit:FPZ52_13515"/>
<dbReference type="InterPro" id="IPR050336">
    <property type="entry name" value="Chromosome_partition/occlusion"/>
</dbReference>
<dbReference type="GO" id="GO:0045881">
    <property type="term" value="P:positive regulation of sporulation resulting in formation of a cellular spore"/>
    <property type="evidence" value="ECO:0007669"/>
    <property type="project" value="TreeGrafter"/>
</dbReference>
<geneLocation type="plasmid" evidence="3 4">
    <name>unnamed2</name>
</geneLocation>
<sequence length="357" mass="39829">MSKRRVFDIDFPDEEPAPEQPSAEPVGRRGPMASAIGENADALRERQQAEAAIREENDRLAHEHVRLKKAGLVTDLIPIDAIRAEKLARDRKPGRDEELEELKLSIREVGLSNPIRVEQDGDTYELVQGYRRLTAYRELFEETGEEIYATIPAGLTAKGETLETLYRRMVDENMVRKDISFAEMAELARAYVQDPDTATDDIDDAVKALFGSAGRQKRSYIKHFVTLLDAIGSHLKFAPQIPRALGLQLAKRLSEEDGLAPQIRHRLTASFVSTAEGELEVLKGFATPSKPGKQAAAPSKPTAKTTFRQTVPAGTVRCAASDGRVELRMKRDFSEVDRQRMEAAVAAFFRELDPDQD</sequence>
<accession>A0A5B8J0M9</accession>
<dbReference type="SUPFAM" id="SSF110849">
    <property type="entry name" value="ParB/Sulfiredoxin"/>
    <property type="match status" value="1"/>
</dbReference>
<keyword evidence="3" id="KW-0614">Plasmid</keyword>
<dbReference type="GO" id="GO:0005694">
    <property type="term" value="C:chromosome"/>
    <property type="evidence" value="ECO:0007669"/>
    <property type="project" value="TreeGrafter"/>
</dbReference>
<dbReference type="RefSeq" id="WP_146366147.1">
    <property type="nucleotide sequence ID" value="NZ_CP042263.1"/>
</dbReference>
<feature type="region of interest" description="Disordered" evidence="1">
    <location>
        <begin position="1"/>
        <end position="35"/>
    </location>
</feature>
<organism evidence="3 4">
    <name type="scientific">Qingshengfaniella alkalisoli</name>
    <dbReference type="NCBI Taxonomy" id="2599296"/>
    <lineage>
        <taxon>Bacteria</taxon>
        <taxon>Pseudomonadati</taxon>
        <taxon>Pseudomonadota</taxon>
        <taxon>Alphaproteobacteria</taxon>
        <taxon>Rhodobacterales</taxon>
        <taxon>Paracoccaceae</taxon>
        <taxon>Qingshengfaniella</taxon>
    </lineage>
</organism>
<reference evidence="3 4" key="1">
    <citation type="submission" date="2019-07" db="EMBL/GenBank/DDBJ databases">
        <title>Litoreibacter alkalisoli sp. nov., isolated from saline-alkaline soil.</title>
        <authorList>
            <person name="Wang S."/>
            <person name="Xu L."/>
            <person name="Xing Y.-T."/>
            <person name="Sun J.-Q."/>
        </authorList>
    </citation>
    <scope>NUCLEOTIDE SEQUENCE [LARGE SCALE GENOMIC DNA]</scope>
    <source>
        <strain evidence="3 4">LN3S51</strain>
        <plasmid evidence="3 4">unnamed2</plasmid>
    </source>
</reference>
<dbReference type="SMART" id="SM00470">
    <property type="entry name" value="ParB"/>
    <property type="match status" value="1"/>
</dbReference>
<evidence type="ECO:0000313" key="3">
    <source>
        <dbReference type="EMBL" id="QDY70731.1"/>
    </source>
</evidence>
<feature type="domain" description="ParB-like N-terminal" evidence="2">
    <location>
        <begin position="75"/>
        <end position="174"/>
    </location>
</feature>
<evidence type="ECO:0000256" key="1">
    <source>
        <dbReference type="SAM" id="MobiDB-lite"/>
    </source>
</evidence>
<proteinExistence type="predicted"/>
<dbReference type="Proteomes" id="UP000318483">
    <property type="component" value="Plasmid unnamed2"/>
</dbReference>
<dbReference type="PANTHER" id="PTHR33375">
    <property type="entry name" value="CHROMOSOME-PARTITIONING PROTEIN PARB-RELATED"/>
    <property type="match status" value="1"/>
</dbReference>
<dbReference type="Pfam" id="PF02195">
    <property type="entry name" value="ParB_N"/>
    <property type="match status" value="1"/>
</dbReference>
<evidence type="ECO:0000259" key="2">
    <source>
        <dbReference type="SMART" id="SM00470"/>
    </source>
</evidence>
<dbReference type="PANTHER" id="PTHR33375:SF1">
    <property type="entry name" value="CHROMOSOME-PARTITIONING PROTEIN PARB-RELATED"/>
    <property type="match status" value="1"/>
</dbReference>
<dbReference type="AlphaFoldDB" id="A0A5B8J0M9"/>
<protein>
    <submittedName>
        <fullName evidence="3">Replication protein</fullName>
    </submittedName>
</protein>
<evidence type="ECO:0000313" key="4">
    <source>
        <dbReference type="Proteomes" id="UP000318483"/>
    </source>
</evidence>
<name>A0A5B8J0M9_9RHOB</name>
<dbReference type="Gene3D" id="3.90.1530.30">
    <property type="match status" value="1"/>
</dbReference>
<dbReference type="EMBL" id="CP042263">
    <property type="protein sequence ID" value="QDY70731.1"/>
    <property type="molecule type" value="Genomic_DNA"/>
</dbReference>